<organism evidence="14 15">
    <name type="scientific">Acropora cervicornis</name>
    <name type="common">Staghorn coral</name>
    <dbReference type="NCBI Taxonomy" id="6130"/>
    <lineage>
        <taxon>Eukaryota</taxon>
        <taxon>Metazoa</taxon>
        <taxon>Cnidaria</taxon>
        <taxon>Anthozoa</taxon>
        <taxon>Hexacorallia</taxon>
        <taxon>Scleractinia</taxon>
        <taxon>Astrocoeniina</taxon>
        <taxon>Acroporidae</taxon>
        <taxon>Acropora</taxon>
    </lineage>
</organism>
<accession>A0AAD9PZH8</accession>
<comment type="pathway">
    <text evidence="2">Protein modification; protein glycosylation.</text>
</comment>
<dbReference type="InterPro" id="IPR003406">
    <property type="entry name" value="Glyco_trans_14"/>
</dbReference>
<dbReference type="CDD" id="cd00637">
    <property type="entry name" value="7tm_classA_rhodopsin-like"/>
    <property type="match status" value="1"/>
</dbReference>
<feature type="transmembrane region" description="Helical" evidence="12">
    <location>
        <begin position="97"/>
        <end position="118"/>
    </location>
</feature>
<dbReference type="GO" id="GO:0016020">
    <property type="term" value="C:membrane"/>
    <property type="evidence" value="ECO:0007669"/>
    <property type="project" value="UniProtKB-SubCell"/>
</dbReference>
<evidence type="ECO:0000256" key="9">
    <source>
        <dbReference type="ARBA" id="ARBA00023180"/>
    </source>
</evidence>
<dbReference type="Pfam" id="PF00001">
    <property type="entry name" value="7tm_1"/>
    <property type="match status" value="1"/>
</dbReference>
<dbReference type="Pfam" id="PF02485">
    <property type="entry name" value="Branch"/>
    <property type="match status" value="1"/>
</dbReference>
<evidence type="ECO:0000313" key="14">
    <source>
        <dbReference type="EMBL" id="KAK2551876.1"/>
    </source>
</evidence>
<keyword evidence="11" id="KW-0297">G-protein coupled receptor</keyword>
<dbReference type="SUPFAM" id="SSF81321">
    <property type="entry name" value="Family A G protein-coupled receptor-like"/>
    <property type="match status" value="1"/>
</dbReference>
<name>A0AAD9PZH8_ACRCE</name>
<sequence>MNNDSYIWKDGSNNRSSVDEIPETIVIINCALNVPLIVICIIANPLVLVAILKNPSLHSPSTTFLCFLASSDLLVGAVAQPIYIIHELKVASKLNDAMHLLTMFTSGVSICFMAAIGVDRFLALKYHLRYSGIMTTKRAIYTSLALCLTCSSLSCLPLWSKAAYHAATAAGITVCIVISIFSYIQIFRIVRRHRSQIHIQQQVMQDQVSEDHSIMRLKKSALNTGRHFPPSLPGDRYLKLGSKSDLRAEISGSIVGYEALAPRPEEAVRGDEVQPEGGTLSIAVLHIADPKSYFTPEEKELKWTVCRQLIAGQGKVGKTRNPVSDSDILTIYDPVIDCEASRKRFSHPNLTKDEQEMPIAFSLTVYKGARLLERILQAIYMPNNVYCIHIDSKSSRVFRSAIEAMVRCLPNVFIAEESADVVWGHFSLVQAQLNCMTELLQSSVDWKYYISLIGQDFPLYDNRQIVAALKRLKNTNSIESYPMPDNDKKRTSNSYILINNILFPFMLNTHFSKSPPPHDIEIYKGSTHIVAIKEFVRFVVHSRIAQDFTEFLKDSYVPDETIYASLQQHPLAPGGIIKEERDSIPRALHWNVHNTECHGQWVRSLCWITAEDLRWALGSEMKYKLFVHKIPFDYDDDLLECILVARQGRKYGSILWREA</sequence>
<dbReference type="GO" id="GO:0008375">
    <property type="term" value="F:acetylglucosaminyltransferase activity"/>
    <property type="evidence" value="ECO:0007669"/>
    <property type="project" value="TreeGrafter"/>
</dbReference>
<dbReference type="InterPro" id="IPR017452">
    <property type="entry name" value="GPCR_Rhodpsn_7TM"/>
</dbReference>
<evidence type="ECO:0000259" key="13">
    <source>
        <dbReference type="PROSITE" id="PS50262"/>
    </source>
</evidence>
<dbReference type="InterPro" id="IPR000276">
    <property type="entry name" value="GPCR_Rhodpsn"/>
</dbReference>
<keyword evidence="6" id="KW-0735">Signal-anchor</keyword>
<feature type="transmembrane region" description="Helical" evidence="12">
    <location>
        <begin position="139"/>
        <end position="159"/>
    </location>
</feature>
<dbReference type="PANTHER" id="PTHR19297:SF191">
    <property type="entry name" value="PROTEIN XYLOSYLTRANSFERASE"/>
    <property type="match status" value="1"/>
</dbReference>
<feature type="transmembrane region" description="Helical" evidence="12">
    <location>
        <begin position="64"/>
        <end position="85"/>
    </location>
</feature>
<comment type="subcellular location">
    <subcellularLocation>
        <location evidence="1">Membrane</location>
        <topology evidence="1">Single-pass type II membrane protein</topology>
    </subcellularLocation>
</comment>
<dbReference type="EMBL" id="JARQWQ010000092">
    <property type="protein sequence ID" value="KAK2551876.1"/>
    <property type="molecule type" value="Genomic_DNA"/>
</dbReference>
<comment type="caution">
    <text evidence="14">The sequence shown here is derived from an EMBL/GenBank/DDBJ whole genome shotgun (WGS) entry which is preliminary data.</text>
</comment>
<dbReference type="Gene3D" id="1.20.1070.10">
    <property type="entry name" value="Rhodopsin 7-helix transmembrane proteins"/>
    <property type="match status" value="1"/>
</dbReference>
<dbReference type="Proteomes" id="UP001249851">
    <property type="component" value="Unassembled WGS sequence"/>
</dbReference>
<reference evidence="14" key="1">
    <citation type="journal article" date="2023" name="G3 (Bethesda)">
        <title>Whole genome assembly and annotation of the endangered Caribbean coral Acropora cervicornis.</title>
        <authorList>
            <person name="Selwyn J.D."/>
            <person name="Vollmer S.V."/>
        </authorList>
    </citation>
    <scope>NUCLEOTIDE SEQUENCE</scope>
    <source>
        <strain evidence="14">K2</strain>
    </source>
</reference>
<feature type="transmembrane region" description="Helical" evidence="12">
    <location>
        <begin position="25"/>
        <end position="52"/>
    </location>
</feature>
<keyword evidence="5 11" id="KW-0812">Transmembrane</keyword>
<dbReference type="GO" id="GO:0004930">
    <property type="term" value="F:G protein-coupled receptor activity"/>
    <property type="evidence" value="ECO:0007669"/>
    <property type="project" value="UniProtKB-KW"/>
</dbReference>
<dbReference type="PRINTS" id="PR00237">
    <property type="entry name" value="GPCRRHODOPSN"/>
</dbReference>
<evidence type="ECO:0000256" key="12">
    <source>
        <dbReference type="SAM" id="Phobius"/>
    </source>
</evidence>
<keyword evidence="11" id="KW-0807">Transducer</keyword>
<feature type="domain" description="G-protein coupled receptors family 1 profile" evidence="13">
    <location>
        <begin position="43"/>
        <end position="140"/>
    </location>
</feature>
<comment type="similarity">
    <text evidence="10">Belongs to the glycosyltransferase 14 family.</text>
</comment>
<dbReference type="PROSITE" id="PS50262">
    <property type="entry name" value="G_PROTEIN_RECEP_F1_2"/>
    <property type="match status" value="1"/>
</dbReference>
<gene>
    <name evidence="14" type="ORF">P5673_027117</name>
</gene>
<proteinExistence type="inferred from homology"/>
<dbReference type="PANTHER" id="PTHR19297">
    <property type="entry name" value="GLYCOSYLTRANSFERASE 14 FAMILY MEMBER"/>
    <property type="match status" value="1"/>
</dbReference>
<evidence type="ECO:0000313" key="15">
    <source>
        <dbReference type="Proteomes" id="UP001249851"/>
    </source>
</evidence>
<keyword evidence="7 12" id="KW-1133">Transmembrane helix</keyword>
<dbReference type="AlphaFoldDB" id="A0AAD9PZH8"/>
<keyword evidence="3" id="KW-0328">Glycosyltransferase</keyword>
<evidence type="ECO:0000256" key="5">
    <source>
        <dbReference type="ARBA" id="ARBA00022692"/>
    </source>
</evidence>
<dbReference type="PROSITE" id="PS00237">
    <property type="entry name" value="G_PROTEIN_RECEP_F1_1"/>
    <property type="match status" value="1"/>
</dbReference>
<keyword evidence="9" id="KW-0325">Glycoprotein</keyword>
<keyword evidence="8 12" id="KW-0472">Membrane</keyword>
<evidence type="ECO:0000256" key="4">
    <source>
        <dbReference type="ARBA" id="ARBA00022679"/>
    </source>
</evidence>
<feature type="transmembrane region" description="Helical" evidence="12">
    <location>
        <begin position="165"/>
        <end position="184"/>
    </location>
</feature>
<keyword evidence="11" id="KW-0675">Receptor</keyword>
<comment type="similarity">
    <text evidence="11">Belongs to the G-protein coupled receptor 1 family.</text>
</comment>
<keyword evidence="15" id="KW-1185">Reference proteome</keyword>
<protein>
    <submittedName>
        <fullName evidence="14">Beta-1</fullName>
    </submittedName>
</protein>
<evidence type="ECO:0000256" key="1">
    <source>
        <dbReference type="ARBA" id="ARBA00004606"/>
    </source>
</evidence>
<reference evidence="14" key="2">
    <citation type="journal article" date="2023" name="Science">
        <title>Genomic signatures of disease resistance in endangered staghorn corals.</title>
        <authorList>
            <person name="Vollmer S.V."/>
            <person name="Selwyn J.D."/>
            <person name="Despard B.A."/>
            <person name="Roesel C.L."/>
        </authorList>
    </citation>
    <scope>NUCLEOTIDE SEQUENCE</scope>
    <source>
        <strain evidence="14">K2</strain>
    </source>
</reference>
<evidence type="ECO:0000256" key="11">
    <source>
        <dbReference type="RuleBase" id="RU000688"/>
    </source>
</evidence>
<evidence type="ECO:0000256" key="6">
    <source>
        <dbReference type="ARBA" id="ARBA00022968"/>
    </source>
</evidence>
<evidence type="ECO:0000256" key="7">
    <source>
        <dbReference type="ARBA" id="ARBA00022989"/>
    </source>
</evidence>
<keyword evidence="4" id="KW-0808">Transferase</keyword>
<evidence type="ECO:0000256" key="3">
    <source>
        <dbReference type="ARBA" id="ARBA00022676"/>
    </source>
</evidence>
<evidence type="ECO:0000256" key="2">
    <source>
        <dbReference type="ARBA" id="ARBA00004922"/>
    </source>
</evidence>
<evidence type="ECO:0000256" key="8">
    <source>
        <dbReference type="ARBA" id="ARBA00023136"/>
    </source>
</evidence>
<evidence type="ECO:0000256" key="10">
    <source>
        <dbReference type="ARBA" id="ARBA00038150"/>
    </source>
</evidence>